<keyword evidence="13" id="KW-1185">Reference proteome</keyword>
<evidence type="ECO:0000256" key="4">
    <source>
        <dbReference type="ARBA" id="ARBA00022692"/>
    </source>
</evidence>
<gene>
    <name evidence="12" type="ORF">BSTOLATCC_MIC5173</name>
</gene>
<keyword evidence="6 10" id="KW-0256">Endoplasmic reticulum</keyword>
<feature type="transmembrane region" description="Helical" evidence="10">
    <location>
        <begin position="616"/>
        <end position="632"/>
    </location>
</feature>
<comment type="function">
    <text evidence="10">Involved in inositol deacylation of GPI-anchored proteins which plays important roles in the quality control and ER-associated degradation of GPI-anchored proteins.</text>
</comment>
<feature type="domain" description="GPI inositol-deacylase PGAP1-like alpha/beta" evidence="11">
    <location>
        <begin position="65"/>
        <end position="266"/>
    </location>
</feature>
<keyword evidence="3 10" id="KW-0813">Transport</keyword>
<keyword evidence="4 10" id="KW-0812">Transmembrane</keyword>
<dbReference type="GO" id="GO:0015031">
    <property type="term" value="P:protein transport"/>
    <property type="evidence" value="ECO:0007669"/>
    <property type="project" value="UniProtKB-KW"/>
</dbReference>
<evidence type="ECO:0000256" key="2">
    <source>
        <dbReference type="ARBA" id="ARBA00006931"/>
    </source>
</evidence>
<evidence type="ECO:0000256" key="9">
    <source>
        <dbReference type="ARBA" id="ARBA00023136"/>
    </source>
</evidence>
<evidence type="ECO:0000256" key="6">
    <source>
        <dbReference type="ARBA" id="ARBA00022824"/>
    </source>
</evidence>
<feature type="transmembrane region" description="Helical" evidence="10">
    <location>
        <begin position="652"/>
        <end position="677"/>
    </location>
</feature>
<comment type="subcellular location">
    <subcellularLocation>
        <location evidence="1">Endoplasmic reticulum membrane</location>
        <topology evidence="1">Multi-pass membrane protein</topology>
    </subcellularLocation>
</comment>
<comment type="caution">
    <text evidence="12">The sequence shown here is derived from an EMBL/GenBank/DDBJ whole genome shotgun (WGS) entry which is preliminary data.</text>
</comment>
<evidence type="ECO:0000256" key="5">
    <source>
        <dbReference type="ARBA" id="ARBA00022801"/>
    </source>
</evidence>
<dbReference type="SUPFAM" id="SSF53474">
    <property type="entry name" value="alpha/beta-Hydrolases"/>
    <property type="match status" value="1"/>
</dbReference>
<evidence type="ECO:0000256" key="1">
    <source>
        <dbReference type="ARBA" id="ARBA00004477"/>
    </source>
</evidence>
<feature type="transmembrane region" description="Helical" evidence="10">
    <location>
        <begin position="689"/>
        <end position="712"/>
    </location>
</feature>
<evidence type="ECO:0000313" key="12">
    <source>
        <dbReference type="EMBL" id="CAG9311913.1"/>
    </source>
</evidence>
<feature type="transmembrane region" description="Helical" evidence="10">
    <location>
        <begin position="517"/>
        <end position="535"/>
    </location>
</feature>
<feature type="transmembrane region" description="Helical" evidence="10">
    <location>
        <begin position="577"/>
        <end position="604"/>
    </location>
</feature>
<feature type="transmembrane region" description="Helical" evidence="10">
    <location>
        <begin position="6"/>
        <end position="23"/>
    </location>
</feature>
<dbReference type="GO" id="GO:0050185">
    <property type="term" value="F:phosphatidylinositol deacylase activity"/>
    <property type="evidence" value="ECO:0007669"/>
    <property type="project" value="TreeGrafter"/>
</dbReference>
<keyword evidence="7 10" id="KW-0653">Protein transport</keyword>
<keyword evidence="5 10" id="KW-0378">Hydrolase</keyword>
<accession>A0AAU9I9E3</accession>
<dbReference type="EC" id="3.1.-.-" evidence="10"/>
<dbReference type="GO" id="GO:0006505">
    <property type="term" value="P:GPI anchor metabolic process"/>
    <property type="evidence" value="ECO:0007669"/>
    <property type="project" value="TreeGrafter"/>
</dbReference>
<evidence type="ECO:0000256" key="8">
    <source>
        <dbReference type="ARBA" id="ARBA00022989"/>
    </source>
</evidence>
<comment type="similarity">
    <text evidence="2 10">Belongs to the GPI inositol-deacylase family.</text>
</comment>
<evidence type="ECO:0000313" key="13">
    <source>
        <dbReference type="Proteomes" id="UP001162131"/>
    </source>
</evidence>
<evidence type="ECO:0000256" key="10">
    <source>
        <dbReference type="RuleBase" id="RU365011"/>
    </source>
</evidence>
<evidence type="ECO:0000256" key="7">
    <source>
        <dbReference type="ARBA" id="ARBA00022927"/>
    </source>
</evidence>
<dbReference type="Gene3D" id="3.40.50.1820">
    <property type="entry name" value="alpha/beta hydrolase"/>
    <property type="match status" value="1"/>
</dbReference>
<dbReference type="GO" id="GO:0005789">
    <property type="term" value="C:endoplasmic reticulum membrane"/>
    <property type="evidence" value="ECO:0007669"/>
    <property type="project" value="UniProtKB-SubCell"/>
</dbReference>
<name>A0AAU9I9E3_9CILI</name>
<dbReference type="InterPro" id="IPR012908">
    <property type="entry name" value="PGAP1-ab_dom-like"/>
</dbReference>
<dbReference type="GO" id="GO:0006888">
    <property type="term" value="P:endoplasmic reticulum to Golgi vesicle-mediated transport"/>
    <property type="evidence" value="ECO:0007669"/>
    <property type="project" value="TreeGrafter"/>
</dbReference>
<protein>
    <recommendedName>
        <fullName evidence="10">GPI inositol-deacylase</fullName>
        <ecNumber evidence="10">3.1.-.-</ecNumber>
    </recommendedName>
</protein>
<dbReference type="PANTHER" id="PTHR15495:SF7">
    <property type="entry name" value="GPI INOSITOL-DEACYLASE"/>
    <property type="match status" value="1"/>
</dbReference>
<feature type="transmembrane region" description="Helical" evidence="10">
    <location>
        <begin position="732"/>
        <end position="753"/>
    </location>
</feature>
<keyword evidence="9 10" id="KW-0472">Membrane</keyword>
<keyword evidence="8 10" id="KW-1133">Transmembrane helix</keyword>
<dbReference type="PANTHER" id="PTHR15495">
    <property type="entry name" value="NEGATIVE REGULATOR OF VESICLE FORMATION-RELATED"/>
    <property type="match status" value="1"/>
</dbReference>
<dbReference type="InterPro" id="IPR029058">
    <property type="entry name" value="AB_hydrolase_fold"/>
</dbReference>
<dbReference type="AlphaFoldDB" id="A0AAU9I9E3"/>
<dbReference type="InterPro" id="IPR039529">
    <property type="entry name" value="PGAP1/BST1"/>
</dbReference>
<organism evidence="12 13">
    <name type="scientific">Blepharisma stoltei</name>
    <dbReference type="NCBI Taxonomy" id="1481888"/>
    <lineage>
        <taxon>Eukaryota</taxon>
        <taxon>Sar</taxon>
        <taxon>Alveolata</taxon>
        <taxon>Ciliophora</taxon>
        <taxon>Postciliodesmatophora</taxon>
        <taxon>Heterotrichea</taxon>
        <taxon>Heterotrichida</taxon>
        <taxon>Blepharismidae</taxon>
        <taxon>Blepharisma</taxon>
    </lineage>
</organism>
<sequence length="761" mass="87929">MQKIGWVFLLILIAIFVYTPYYIPQNQLTVHRGSARLTRMKLPKSAYGFSLQYLDISKSRGEATVPFLFIHGHRGSVKQAISMNQFFSNKGLSIDMYSVDFKEGAVGVSDSLLREEADFIKLSLIEIANKYPNKKIGLIAHSMGGIAVSLALSLPDAPVDKILTLISLSTPFEVHPLNLYIDSALIYKQIHDFWRDPKNSHIFVLSVSGGVRDTMVPPQLTNIEVYKPTNSLHIYSTQIEGLHKEMDHFATVWALEFFSRLTKVIKHIINNKPEDVKTVVKNSWTNRMSRMINYEQKWKEINKNITIESDPIEQDDGKIRVEGYKHYNLPNNNGDGLLIVVCSVPIVLYKETRSVLELETASLVFEEEYYYKINVKAGDSYLYMPTDDSYVLFQFISAISNNYSFMPAALFGIHNKIEGKTTLATHIHPGKEFSQSRYAIRIKIHSGGQIKGALASCAHEELVKFNETDFTLYFHEYCENGPDIWIFGYDREFNYTLEFKIDIAASLILLARDLKTHVVSAFVFFELFVIIENLYRINRYYFLGVFGACLYFGDQFFRVNGLLGYDEVRDVGLKLGIIDILFIHAMGLGLFAFFRGLFSVLKYISHMLFVRIPKQLLLYSFLISPLIYYYPWPVMSLFALISLEICYFKPKFYVEMLFFSFTLFNFTIFKQVGWYIVIQDYGIIEKISIWDAFNIISYLFLVFILAFSQRIPNIKYDLLFIAFYIGCCAQDILYRINVILGFSCIWLGFRIIFAKKDKIKE</sequence>
<evidence type="ECO:0000256" key="3">
    <source>
        <dbReference type="ARBA" id="ARBA00022448"/>
    </source>
</evidence>
<dbReference type="EMBL" id="CAJZBQ010000005">
    <property type="protein sequence ID" value="CAG9311913.1"/>
    <property type="molecule type" value="Genomic_DNA"/>
</dbReference>
<reference evidence="12" key="1">
    <citation type="submission" date="2021-09" db="EMBL/GenBank/DDBJ databases">
        <authorList>
            <consortium name="AG Swart"/>
            <person name="Singh M."/>
            <person name="Singh A."/>
            <person name="Seah K."/>
            <person name="Emmerich C."/>
        </authorList>
    </citation>
    <scope>NUCLEOTIDE SEQUENCE</scope>
    <source>
        <strain evidence="12">ATCC30299</strain>
    </source>
</reference>
<dbReference type="Pfam" id="PF07819">
    <property type="entry name" value="PGAP1"/>
    <property type="match status" value="1"/>
</dbReference>
<feature type="transmembrane region" description="Helical" evidence="10">
    <location>
        <begin position="540"/>
        <end position="557"/>
    </location>
</feature>
<dbReference type="Proteomes" id="UP001162131">
    <property type="component" value="Unassembled WGS sequence"/>
</dbReference>
<evidence type="ECO:0000259" key="11">
    <source>
        <dbReference type="Pfam" id="PF07819"/>
    </source>
</evidence>
<proteinExistence type="inferred from homology"/>